<protein>
    <recommendedName>
        <fullName evidence="4">Choloylglycine hydrolase/NAAA C-terminal domain-containing protein</fullName>
    </recommendedName>
</protein>
<feature type="signal peptide" evidence="3">
    <location>
        <begin position="1"/>
        <end position="19"/>
    </location>
</feature>
<sequence length="416" mass="45873">MHVVVSLLCVAAAAAVVSGCSDFRLNSSAAQVVSARTMDFIADLECTVEIVPKNTLVQEPIVAHCPACPDYSWRTKYGFVALNTFRLNLASDGLNEKGLSAASLYLPGSEFPAPDMDAAPQRPIVSWVVTYILANYATVDEVKVGLENDVQVVGLNPQVQGITSPSDSYEDTYPLHFPVHDAAGNSIVIEFLNGTMHIYDNPAGVLTNEPPFLEQLKLVAAHDKADGTRDTTFSGGYTPVERFQRLTFLNRHAAAEFIPNLSYTKATPDQAAISQAFHMINTVAIPTAYVKAGEATEYSLVRDHKRRRLYFWSNENQVMKRIDLDKIDFNDASNRRAIDVNYGDWSVDVTHVLLESKTSSKDMPPRSIVQNFMRNPALLLQLGTGSDSRGISRSVVLSRFRRRHGRHAPPESSSLL</sequence>
<reference evidence="5 6" key="1">
    <citation type="submission" date="2019-07" db="EMBL/GenBank/DDBJ databases">
        <title>Genomics analysis of Aphanomyces spp. identifies a new class of oomycete effector associated with host adaptation.</title>
        <authorList>
            <person name="Gaulin E."/>
        </authorList>
    </citation>
    <scope>NUCLEOTIDE SEQUENCE [LARGE SCALE GENOMIC DNA]</scope>
    <source>
        <strain evidence="5 6">ATCC 201684</strain>
    </source>
</reference>
<name>A0A6G0WWN7_9STRA</name>
<dbReference type="Pfam" id="PF02275">
    <property type="entry name" value="CBAH"/>
    <property type="match status" value="1"/>
</dbReference>
<dbReference type="InterPro" id="IPR029132">
    <property type="entry name" value="CBAH/NAAA_C"/>
</dbReference>
<dbReference type="Gene3D" id="3.60.60.10">
    <property type="entry name" value="Penicillin V Acylase, Chain A"/>
    <property type="match status" value="1"/>
</dbReference>
<evidence type="ECO:0000256" key="2">
    <source>
        <dbReference type="ARBA" id="ARBA00022801"/>
    </source>
</evidence>
<accession>A0A6G0WWN7</accession>
<comment type="caution">
    <text evidence="5">The sequence shown here is derived from an EMBL/GenBank/DDBJ whole genome shotgun (WGS) entry which is preliminary data.</text>
</comment>
<dbReference type="InterPro" id="IPR029055">
    <property type="entry name" value="Ntn_hydrolases_N"/>
</dbReference>
<keyword evidence="6" id="KW-1185">Reference proteome</keyword>
<evidence type="ECO:0000313" key="5">
    <source>
        <dbReference type="EMBL" id="KAF0731900.1"/>
    </source>
</evidence>
<proteinExistence type="inferred from homology"/>
<dbReference type="AlphaFoldDB" id="A0A6G0WWN7"/>
<feature type="domain" description="Choloylglycine hydrolase/NAAA C-terminal" evidence="4">
    <location>
        <begin position="20"/>
        <end position="330"/>
    </location>
</feature>
<gene>
    <name evidence="5" type="ORF">Ae201684_010853</name>
</gene>
<keyword evidence="2" id="KW-0378">Hydrolase</keyword>
<dbReference type="Proteomes" id="UP000481153">
    <property type="component" value="Unassembled WGS sequence"/>
</dbReference>
<feature type="chain" id="PRO_5026019137" description="Choloylglycine hydrolase/NAAA C-terminal domain-containing protein" evidence="3">
    <location>
        <begin position="20"/>
        <end position="416"/>
    </location>
</feature>
<evidence type="ECO:0000256" key="1">
    <source>
        <dbReference type="ARBA" id="ARBA00006625"/>
    </source>
</evidence>
<dbReference type="GO" id="GO:0016787">
    <property type="term" value="F:hydrolase activity"/>
    <property type="evidence" value="ECO:0007669"/>
    <property type="project" value="UniProtKB-KW"/>
</dbReference>
<dbReference type="PANTHER" id="PTHR35527">
    <property type="entry name" value="CHOLOYLGLYCINE HYDROLASE"/>
    <property type="match status" value="1"/>
</dbReference>
<dbReference type="PANTHER" id="PTHR35527:SF2">
    <property type="entry name" value="HYDROLASE"/>
    <property type="match status" value="1"/>
</dbReference>
<evidence type="ECO:0000256" key="3">
    <source>
        <dbReference type="SAM" id="SignalP"/>
    </source>
</evidence>
<dbReference type="EMBL" id="VJMJ01000138">
    <property type="protein sequence ID" value="KAF0731900.1"/>
    <property type="molecule type" value="Genomic_DNA"/>
</dbReference>
<keyword evidence="3" id="KW-0732">Signal</keyword>
<comment type="similarity">
    <text evidence="1">Belongs to the peptidase C59 family.</text>
</comment>
<evidence type="ECO:0000313" key="6">
    <source>
        <dbReference type="Proteomes" id="UP000481153"/>
    </source>
</evidence>
<dbReference type="InterPro" id="IPR052193">
    <property type="entry name" value="Peptidase_C59"/>
</dbReference>
<evidence type="ECO:0000259" key="4">
    <source>
        <dbReference type="Pfam" id="PF02275"/>
    </source>
</evidence>
<dbReference type="SUPFAM" id="SSF56235">
    <property type="entry name" value="N-terminal nucleophile aminohydrolases (Ntn hydrolases)"/>
    <property type="match status" value="1"/>
</dbReference>
<dbReference type="VEuPathDB" id="FungiDB:AeMF1_004809"/>
<organism evidence="5 6">
    <name type="scientific">Aphanomyces euteiches</name>
    <dbReference type="NCBI Taxonomy" id="100861"/>
    <lineage>
        <taxon>Eukaryota</taxon>
        <taxon>Sar</taxon>
        <taxon>Stramenopiles</taxon>
        <taxon>Oomycota</taxon>
        <taxon>Saprolegniomycetes</taxon>
        <taxon>Saprolegniales</taxon>
        <taxon>Verrucalvaceae</taxon>
        <taxon>Aphanomyces</taxon>
    </lineage>
</organism>